<feature type="binding site" evidence="9">
    <location>
        <position position="204"/>
    </location>
    <ligand>
        <name>substrate</name>
    </ligand>
</feature>
<evidence type="ECO:0000256" key="6">
    <source>
        <dbReference type="ARBA" id="ARBA00047473"/>
    </source>
</evidence>
<evidence type="ECO:0000259" key="11">
    <source>
        <dbReference type="SMART" id="SM00984"/>
    </source>
</evidence>
<evidence type="ECO:0000256" key="1">
    <source>
        <dbReference type="ARBA" id="ARBA00004701"/>
    </source>
</evidence>
<organism evidence="12 13">
    <name type="scientific">Aquibacillus koreensis</name>
    <dbReference type="NCBI Taxonomy" id="279446"/>
    <lineage>
        <taxon>Bacteria</taxon>
        <taxon>Bacillati</taxon>
        <taxon>Bacillota</taxon>
        <taxon>Bacilli</taxon>
        <taxon>Bacillales</taxon>
        <taxon>Bacillaceae</taxon>
        <taxon>Aquibacillus</taxon>
    </lineage>
</organism>
<proteinExistence type="inferred from homology"/>
<keyword evidence="13" id="KW-1185">Reference proteome</keyword>
<feature type="binding site" evidence="10">
    <location>
        <position position="327"/>
    </location>
    <ligand>
        <name>NAD(+)</name>
        <dbReference type="ChEBI" id="CHEBI:57540"/>
    </ligand>
</feature>
<feature type="binding site" evidence="10">
    <location>
        <position position="263"/>
    </location>
    <ligand>
        <name>NAD(+)</name>
        <dbReference type="ChEBI" id="CHEBI:57540"/>
    </ligand>
</feature>
<feature type="binding site" evidence="10">
    <location>
        <position position="35"/>
    </location>
    <ligand>
        <name>NAD(+)</name>
        <dbReference type="ChEBI" id="CHEBI:57540"/>
    </ligand>
</feature>
<dbReference type="NCBIfam" id="TIGR03026">
    <property type="entry name" value="NDP-sugDHase"/>
    <property type="match status" value="1"/>
</dbReference>
<dbReference type="RefSeq" id="WP_259867482.1">
    <property type="nucleotide sequence ID" value="NZ_JAMQJZ010000003.1"/>
</dbReference>
<evidence type="ECO:0000256" key="4">
    <source>
        <dbReference type="ARBA" id="ARBA00023002"/>
    </source>
</evidence>
<comment type="catalytic activity">
    <reaction evidence="6 7">
        <text>UDP-alpha-D-glucose + 2 NAD(+) + H2O = UDP-alpha-D-glucuronate + 2 NADH + 3 H(+)</text>
        <dbReference type="Rhea" id="RHEA:23596"/>
        <dbReference type="ChEBI" id="CHEBI:15377"/>
        <dbReference type="ChEBI" id="CHEBI:15378"/>
        <dbReference type="ChEBI" id="CHEBI:57540"/>
        <dbReference type="ChEBI" id="CHEBI:57945"/>
        <dbReference type="ChEBI" id="CHEBI:58052"/>
        <dbReference type="ChEBI" id="CHEBI:58885"/>
        <dbReference type="EC" id="1.1.1.22"/>
    </reaction>
</comment>
<dbReference type="SUPFAM" id="SSF52413">
    <property type="entry name" value="UDP-glucose/GDP-mannose dehydrogenase C-terminal domain"/>
    <property type="match status" value="1"/>
</dbReference>
<dbReference type="GO" id="GO:0003979">
    <property type="term" value="F:UDP-glucose 6-dehydrogenase activity"/>
    <property type="evidence" value="ECO:0007669"/>
    <property type="project" value="UniProtKB-EC"/>
</dbReference>
<dbReference type="GO" id="GO:0051287">
    <property type="term" value="F:NAD binding"/>
    <property type="evidence" value="ECO:0007669"/>
    <property type="project" value="InterPro"/>
</dbReference>
<accession>A0A9X3WJJ0</accession>
<dbReference type="PIRSF" id="PIRSF500134">
    <property type="entry name" value="UDPglc_DH_bac"/>
    <property type="match status" value="1"/>
</dbReference>
<comment type="similarity">
    <text evidence="2 7">Belongs to the UDP-glucose/GDP-mannose dehydrogenase family.</text>
</comment>
<feature type="binding site" evidence="10">
    <location>
        <position position="30"/>
    </location>
    <ligand>
        <name>NAD(+)</name>
        <dbReference type="ChEBI" id="CHEBI:57540"/>
    </ligand>
</feature>
<feature type="binding site" evidence="9">
    <location>
        <position position="320"/>
    </location>
    <ligand>
        <name>substrate</name>
    </ligand>
</feature>
<dbReference type="SMART" id="SM00984">
    <property type="entry name" value="UDPG_MGDP_dh_C"/>
    <property type="match status" value="1"/>
</dbReference>
<dbReference type="Pfam" id="PF03720">
    <property type="entry name" value="UDPG_MGDP_dh_C"/>
    <property type="match status" value="1"/>
</dbReference>
<dbReference type="Gene3D" id="3.40.50.720">
    <property type="entry name" value="NAD(P)-binding Rossmann-like Domain"/>
    <property type="match status" value="2"/>
</dbReference>
<protein>
    <recommendedName>
        <fullName evidence="3 7">UDP-glucose 6-dehydrogenase</fullName>
        <ecNumber evidence="3 7">1.1.1.22</ecNumber>
    </recommendedName>
</protein>
<feature type="binding site" evidence="9">
    <location>
        <begin position="249"/>
        <end position="253"/>
    </location>
    <ligand>
        <name>substrate</name>
    </ligand>
</feature>
<keyword evidence="4 7" id="KW-0560">Oxidoreductase</keyword>
<feature type="binding site" evidence="10">
    <location>
        <position position="121"/>
    </location>
    <ligand>
        <name>NAD(+)</name>
        <dbReference type="ChEBI" id="CHEBI:57540"/>
    </ligand>
</feature>
<dbReference type="InterPro" id="IPR014026">
    <property type="entry name" value="UDP-Glc/GDP-Man_DH_dimer"/>
</dbReference>
<name>A0A9X3WJJ0_9BACI</name>
<dbReference type="Proteomes" id="UP001145072">
    <property type="component" value="Unassembled WGS sequence"/>
</dbReference>
<dbReference type="Pfam" id="PF00984">
    <property type="entry name" value="UDPG_MGDP_dh"/>
    <property type="match status" value="1"/>
</dbReference>
<sequence>MNISVIGTGYVGLVTGVCLAEIGHQVTCIDINEEKVALLRQGIPPIYEDGLEELLHRNNTNGRLHFTISYEEALQNSQIVYITVGSPPKQDGSADLRFVDAVCRSLAQHLRQDTIIVTKSTVPVGTNEHIKQTIVNNLIENVTIDVVSNPEFLRQGNAIYDTFNGERIVIGADNPGALDIIERINQPFDIPIVRTDLRSAEMIKYASNAFLATKISFINEMANLSEKVGANIDDVSYAMGLDKRIGKDFLQAGIGYGGSCFPKDTHALLSIGRKSNYYMPIIESVIHVNQNQSKYFVEKMIQRLGDVTGKTIALLGLAFKPNTDDMRGAPSITVVKELLKKGANIKAFDPIASENAKKVLPAQIDLTASIQEAISGADCAVILTDWKEIKEYKVRDYKKHLSNPIIFDGRNCFTREEMQEHNIEYHSVGRQVVNGKDVTHHLL</sequence>
<evidence type="ECO:0000256" key="8">
    <source>
        <dbReference type="PIRSR" id="PIRSR500134-1"/>
    </source>
</evidence>
<dbReference type="AlphaFoldDB" id="A0A9X3WJJ0"/>
<dbReference type="Gene3D" id="1.20.5.100">
    <property type="entry name" value="Cytochrome c1, transmembrane anchor, C-terminal"/>
    <property type="match status" value="1"/>
</dbReference>
<dbReference type="InterPro" id="IPR028357">
    <property type="entry name" value="UDPglc_DH_bac"/>
</dbReference>
<feature type="domain" description="UDP-glucose/GDP-mannose dehydrogenase C-terminal" evidence="11">
    <location>
        <begin position="313"/>
        <end position="415"/>
    </location>
</feature>
<dbReference type="InterPro" id="IPR017476">
    <property type="entry name" value="UDP-Glc/GDP-Man"/>
</dbReference>
<dbReference type="InterPro" id="IPR001732">
    <property type="entry name" value="UDP-Glc/GDP-Man_DH_N"/>
</dbReference>
<comment type="caution">
    <text evidence="12">The sequence shown here is derived from an EMBL/GenBank/DDBJ whole genome shotgun (WGS) entry which is preliminary data.</text>
</comment>
<evidence type="ECO:0000256" key="3">
    <source>
        <dbReference type="ARBA" id="ARBA00012954"/>
    </source>
</evidence>
<comment type="pathway">
    <text evidence="1">Nucleotide-sugar biosynthesis; UDP-alpha-D-glucuronate biosynthesis; UDP-alpha-D-glucuronate from UDP-alpha-D-glucose: step 1/1.</text>
</comment>
<evidence type="ECO:0000313" key="12">
    <source>
        <dbReference type="EMBL" id="MDC3419760.1"/>
    </source>
</evidence>
<dbReference type="InterPro" id="IPR008927">
    <property type="entry name" value="6-PGluconate_DH-like_C_sf"/>
</dbReference>
<evidence type="ECO:0000256" key="10">
    <source>
        <dbReference type="PIRSR" id="PIRSR500134-3"/>
    </source>
</evidence>
<feature type="binding site" evidence="9">
    <location>
        <position position="257"/>
    </location>
    <ligand>
        <name>substrate</name>
    </ligand>
</feature>
<reference evidence="12" key="1">
    <citation type="submission" date="2022-06" db="EMBL/GenBank/DDBJ databases">
        <title>Aquibacillus sp. a new bacterium isolated from soil saline samples.</title>
        <authorList>
            <person name="Galisteo C."/>
            <person name="De La Haba R."/>
            <person name="Sanchez-Porro C."/>
            <person name="Ventosa A."/>
        </authorList>
    </citation>
    <scope>NUCLEOTIDE SEQUENCE</scope>
    <source>
        <strain evidence="12">JCM 12387</strain>
    </source>
</reference>
<gene>
    <name evidence="12" type="ORF">NC661_05190</name>
</gene>
<dbReference type="EC" id="1.1.1.22" evidence="3 7"/>
<dbReference type="InterPro" id="IPR014027">
    <property type="entry name" value="UDP-Glc/GDP-Man_DH_C"/>
</dbReference>
<evidence type="ECO:0000313" key="13">
    <source>
        <dbReference type="Proteomes" id="UP001145072"/>
    </source>
</evidence>
<evidence type="ECO:0000256" key="9">
    <source>
        <dbReference type="PIRSR" id="PIRSR500134-2"/>
    </source>
</evidence>
<dbReference type="InterPro" id="IPR036291">
    <property type="entry name" value="NAD(P)-bd_dom_sf"/>
</dbReference>
<dbReference type="SUPFAM" id="SSF48179">
    <property type="entry name" value="6-phosphogluconate dehydrogenase C-terminal domain-like"/>
    <property type="match status" value="1"/>
</dbReference>
<dbReference type="PANTHER" id="PTHR43750:SF4">
    <property type="entry name" value="UDP-GLUCOSE 6-DEHYDROGENASE YWQF"/>
    <property type="match status" value="1"/>
</dbReference>
<dbReference type="PANTHER" id="PTHR43750">
    <property type="entry name" value="UDP-GLUCOSE 6-DEHYDROGENASE TUAD"/>
    <property type="match status" value="1"/>
</dbReference>
<evidence type="ECO:0000256" key="5">
    <source>
        <dbReference type="ARBA" id="ARBA00023027"/>
    </source>
</evidence>
<dbReference type="SUPFAM" id="SSF51735">
    <property type="entry name" value="NAD(P)-binding Rossmann-fold domains"/>
    <property type="match status" value="1"/>
</dbReference>
<evidence type="ECO:0000256" key="7">
    <source>
        <dbReference type="PIRNR" id="PIRNR000124"/>
    </source>
</evidence>
<dbReference type="InterPro" id="IPR036220">
    <property type="entry name" value="UDP-Glc/GDP-Man_DH_C_sf"/>
</dbReference>
<feature type="active site" description="Nucleophile" evidence="8">
    <location>
        <position position="260"/>
    </location>
</feature>
<dbReference type="GO" id="GO:0000271">
    <property type="term" value="P:polysaccharide biosynthetic process"/>
    <property type="evidence" value="ECO:0007669"/>
    <property type="project" value="InterPro"/>
</dbReference>
<evidence type="ECO:0000256" key="2">
    <source>
        <dbReference type="ARBA" id="ARBA00006601"/>
    </source>
</evidence>
<keyword evidence="5 7" id="KW-0520">NAD</keyword>
<dbReference type="PIRSF" id="PIRSF000124">
    <property type="entry name" value="UDPglc_GDPman_dh"/>
    <property type="match status" value="1"/>
</dbReference>
<dbReference type="EMBL" id="JAMQJZ010000003">
    <property type="protein sequence ID" value="MDC3419760.1"/>
    <property type="molecule type" value="Genomic_DNA"/>
</dbReference>
<dbReference type="Pfam" id="PF03721">
    <property type="entry name" value="UDPG_MGDP_dh_N"/>
    <property type="match status" value="1"/>
</dbReference>